<dbReference type="OMA" id="ANHAYCH"/>
<protein>
    <recommendedName>
        <fullName evidence="2">Alpha/beta hydrolase fold-3 domain-containing protein</fullName>
    </recommendedName>
</protein>
<accession>A0A059AD30</accession>
<dbReference type="Gene3D" id="3.40.50.1820">
    <property type="entry name" value="alpha/beta hydrolase"/>
    <property type="match status" value="1"/>
</dbReference>
<dbReference type="Pfam" id="PF07859">
    <property type="entry name" value="Abhydrolase_3"/>
    <property type="match status" value="1"/>
</dbReference>
<dbReference type="InterPro" id="IPR013094">
    <property type="entry name" value="AB_hydrolase_3"/>
</dbReference>
<organism evidence="3">
    <name type="scientific">Eucalyptus grandis</name>
    <name type="common">Flooded gum</name>
    <dbReference type="NCBI Taxonomy" id="71139"/>
    <lineage>
        <taxon>Eukaryota</taxon>
        <taxon>Viridiplantae</taxon>
        <taxon>Streptophyta</taxon>
        <taxon>Embryophyta</taxon>
        <taxon>Tracheophyta</taxon>
        <taxon>Spermatophyta</taxon>
        <taxon>Magnoliopsida</taxon>
        <taxon>eudicotyledons</taxon>
        <taxon>Gunneridae</taxon>
        <taxon>Pentapetalae</taxon>
        <taxon>rosids</taxon>
        <taxon>malvids</taxon>
        <taxon>Myrtales</taxon>
        <taxon>Myrtaceae</taxon>
        <taxon>Myrtoideae</taxon>
        <taxon>Eucalypteae</taxon>
        <taxon>Eucalyptus</taxon>
    </lineage>
</organism>
<dbReference type="PANTHER" id="PTHR23024:SF546">
    <property type="entry name" value="CARBOXYLESTERASE 120-RELATED"/>
    <property type="match status" value="1"/>
</dbReference>
<evidence type="ECO:0000313" key="3">
    <source>
        <dbReference type="EMBL" id="KCW51541.1"/>
    </source>
</evidence>
<dbReference type="PANTHER" id="PTHR23024">
    <property type="entry name" value="ARYLACETAMIDE DEACETYLASE"/>
    <property type="match status" value="1"/>
</dbReference>
<dbReference type="SUPFAM" id="SSF53474">
    <property type="entry name" value="alpha/beta-Hydrolases"/>
    <property type="match status" value="1"/>
</dbReference>
<evidence type="ECO:0000259" key="2">
    <source>
        <dbReference type="Pfam" id="PF07859"/>
    </source>
</evidence>
<dbReference type="Gramene" id="KCW51541">
    <property type="protein sequence ID" value="KCW51541"/>
    <property type="gene ID" value="EUGRSUZ_J01050"/>
</dbReference>
<dbReference type="EMBL" id="KK198762">
    <property type="protein sequence ID" value="KCW51541.1"/>
    <property type="molecule type" value="Genomic_DNA"/>
</dbReference>
<name>A0A059AD30_EUCGR</name>
<dbReference type="InterPro" id="IPR050466">
    <property type="entry name" value="Carboxylest/Gibb_receptor"/>
</dbReference>
<sequence>MADQHPDLDPAPAFDAYKYLNLVLHPDGAVTRGFHMVDIPADPNPDQPSAVRTKDVPVDLTHNTWARIYVPSLSPPPDQRLPLIVYYHGGGFIYSSPAHEIFHVFCSLMAAKLGAVVVSPSFRLAPEHRLPAAYDDAMEALRWVRTTEEEWLREGVDFSRCYLMGTAAGGNIAYHVGLHACATPADLEPLVIRTLILHHPFFGGLQRTESEVRLFNNPILPMNVADLSWELALPAGTDRDHQYCNPMAGERLGEWERMRTMGWRVVVVGGGRDPIIDRQRELAAQLEANGIKMVGLFSGEGDYHQEELLELAKAELLLEKLKAKEHTKVKNRGKKRKRRKENLQSEKSYRAFVSNHVDRQHRLSQILIKVPSRCWWFNRVGQRANHAYCHRSVLQ</sequence>
<dbReference type="InterPro" id="IPR029058">
    <property type="entry name" value="AB_hydrolase_fold"/>
</dbReference>
<dbReference type="GO" id="GO:0016787">
    <property type="term" value="F:hydrolase activity"/>
    <property type="evidence" value="ECO:0007669"/>
    <property type="project" value="InterPro"/>
</dbReference>
<reference evidence="3" key="1">
    <citation type="submission" date="2013-07" db="EMBL/GenBank/DDBJ databases">
        <title>The genome of Eucalyptus grandis.</title>
        <authorList>
            <person name="Schmutz J."/>
            <person name="Hayes R."/>
            <person name="Myburg A."/>
            <person name="Tuskan G."/>
            <person name="Grattapaglia D."/>
            <person name="Rokhsar D.S."/>
        </authorList>
    </citation>
    <scope>NUCLEOTIDE SEQUENCE</scope>
    <source>
        <tissue evidence="3">Leaf extractions</tissue>
    </source>
</reference>
<dbReference type="InParanoid" id="A0A059AD30"/>
<dbReference type="AlphaFoldDB" id="A0A059AD30"/>
<proteinExistence type="inferred from homology"/>
<dbReference type="eggNOG" id="KOG1515">
    <property type="taxonomic scope" value="Eukaryota"/>
</dbReference>
<evidence type="ECO:0000256" key="1">
    <source>
        <dbReference type="ARBA" id="ARBA00010515"/>
    </source>
</evidence>
<gene>
    <name evidence="3" type="ORF">EUGRSUZ_J01050</name>
</gene>
<feature type="domain" description="Alpha/beta hydrolase fold-3" evidence="2">
    <location>
        <begin position="84"/>
        <end position="292"/>
    </location>
</feature>
<comment type="similarity">
    <text evidence="1">Belongs to the 'GDXG' lipolytic enzyme family.</text>
</comment>